<dbReference type="Gene3D" id="1.10.10.60">
    <property type="entry name" value="Homeodomain-like"/>
    <property type="match status" value="1"/>
</dbReference>
<dbReference type="InterPro" id="IPR004111">
    <property type="entry name" value="Repressor_TetR_C"/>
</dbReference>
<sequence>MTKQFDSVWLREPRRPKASGLHREQIVAAAVDLLDAEGLEALSMRKLGAKLGAGATSLYWYVANKNELLELALDEFWGMADTPQPDDVPWRELLSAFAYNFRTVLRAHPWGAMLIGRLPSMGPNALRVTDRLRRAYVGAGFRGTDIYLASGTVMSYVLGVVLPEIAWRNSYGQLEFDRESVVEMMDHAARDYPELQADFRATTPTDPEFARAMAFDFGLLCVLDGLEARLGSDVEFQQSYTPPG</sequence>
<evidence type="ECO:0000256" key="5">
    <source>
        <dbReference type="PROSITE-ProRule" id="PRU00335"/>
    </source>
</evidence>
<keyword evidence="8" id="KW-1185">Reference proteome</keyword>
<evidence type="ECO:0000256" key="4">
    <source>
        <dbReference type="ARBA" id="ARBA00023163"/>
    </source>
</evidence>
<dbReference type="InterPro" id="IPR050109">
    <property type="entry name" value="HTH-type_TetR-like_transc_reg"/>
</dbReference>
<evidence type="ECO:0000256" key="1">
    <source>
        <dbReference type="ARBA" id="ARBA00022491"/>
    </source>
</evidence>
<evidence type="ECO:0000256" key="3">
    <source>
        <dbReference type="ARBA" id="ARBA00023125"/>
    </source>
</evidence>
<feature type="DNA-binding region" description="H-T-H motif" evidence="5">
    <location>
        <begin position="43"/>
        <end position="62"/>
    </location>
</feature>
<dbReference type="EMBL" id="JNFP01000008">
    <property type="protein sequence ID" value="KIA65387.1"/>
    <property type="molecule type" value="Genomic_DNA"/>
</dbReference>
<dbReference type="RefSeq" id="WP_043667284.1">
    <property type="nucleotide sequence ID" value="NZ_BDCI01000015.1"/>
</dbReference>
<name>A0ABR4ZJX5_9NOCA</name>
<dbReference type="PANTHER" id="PTHR30055:SF151">
    <property type="entry name" value="TRANSCRIPTIONAL REGULATORY PROTEIN"/>
    <property type="match status" value="1"/>
</dbReference>
<organism evidence="7 8">
    <name type="scientific">Nocardia vulneris</name>
    <dbReference type="NCBI Taxonomy" id="1141657"/>
    <lineage>
        <taxon>Bacteria</taxon>
        <taxon>Bacillati</taxon>
        <taxon>Actinomycetota</taxon>
        <taxon>Actinomycetes</taxon>
        <taxon>Mycobacteriales</taxon>
        <taxon>Nocardiaceae</taxon>
        <taxon>Nocardia</taxon>
    </lineage>
</organism>
<reference evidence="7 8" key="1">
    <citation type="journal article" date="2014" name="Int. J. Syst. Evol. Microbiol.">
        <title>Nocardia vulneris sp. nov., isolated from wounds of human patients in North America.</title>
        <authorList>
            <person name="Lasker B.A."/>
            <person name="Bell M."/>
            <person name="Klenk H.P."/>
            <person name="Sproer C."/>
            <person name="Schumann C."/>
            <person name="Schumann P."/>
            <person name="Brown J.M."/>
        </authorList>
    </citation>
    <scope>NUCLEOTIDE SEQUENCE [LARGE SCALE GENOMIC DNA]</scope>
    <source>
        <strain evidence="7 8">W9851</strain>
    </source>
</reference>
<evidence type="ECO:0000313" key="7">
    <source>
        <dbReference type="EMBL" id="KIA65387.1"/>
    </source>
</evidence>
<dbReference type="PROSITE" id="PS50977">
    <property type="entry name" value="HTH_TETR_2"/>
    <property type="match status" value="1"/>
</dbReference>
<feature type="domain" description="HTH tetR-type" evidence="6">
    <location>
        <begin position="20"/>
        <end position="80"/>
    </location>
</feature>
<dbReference type="SUPFAM" id="SSF46689">
    <property type="entry name" value="Homeodomain-like"/>
    <property type="match status" value="1"/>
</dbReference>
<evidence type="ECO:0000256" key="2">
    <source>
        <dbReference type="ARBA" id="ARBA00023015"/>
    </source>
</evidence>
<dbReference type="Pfam" id="PF00440">
    <property type="entry name" value="TetR_N"/>
    <property type="match status" value="1"/>
</dbReference>
<evidence type="ECO:0000313" key="8">
    <source>
        <dbReference type="Proteomes" id="UP000031364"/>
    </source>
</evidence>
<dbReference type="InterPro" id="IPR036271">
    <property type="entry name" value="Tet_transcr_reg_TetR-rel_C_sf"/>
</dbReference>
<dbReference type="Proteomes" id="UP000031364">
    <property type="component" value="Unassembled WGS sequence"/>
</dbReference>
<dbReference type="Gene3D" id="1.10.357.10">
    <property type="entry name" value="Tetracycline Repressor, domain 2"/>
    <property type="match status" value="1"/>
</dbReference>
<protein>
    <submittedName>
        <fullName evidence="7">TetR family transcriptional regulator</fullName>
    </submittedName>
</protein>
<dbReference type="SUPFAM" id="SSF48498">
    <property type="entry name" value="Tetracyclin repressor-like, C-terminal domain"/>
    <property type="match status" value="1"/>
</dbReference>
<dbReference type="PROSITE" id="PS01081">
    <property type="entry name" value="HTH_TETR_1"/>
    <property type="match status" value="1"/>
</dbReference>
<keyword evidence="4" id="KW-0804">Transcription</keyword>
<keyword evidence="1" id="KW-0678">Repressor</keyword>
<keyword evidence="3 5" id="KW-0238">DNA-binding</keyword>
<evidence type="ECO:0000259" key="6">
    <source>
        <dbReference type="PROSITE" id="PS50977"/>
    </source>
</evidence>
<dbReference type="PANTHER" id="PTHR30055">
    <property type="entry name" value="HTH-TYPE TRANSCRIPTIONAL REGULATOR RUTR"/>
    <property type="match status" value="1"/>
</dbReference>
<dbReference type="InterPro" id="IPR009057">
    <property type="entry name" value="Homeodomain-like_sf"/>
</dbReference>
<dbReference type="PRINTS" id="PR00400">
    <property type="entry name" value="TETREPRESSOR"/>
</dbReference>
<dbReference type="InterPro" id="IPR001647">
    <property type="entry name" value="HTH_TetR"/>
</dbReference>
<dbReference type="InterPro" id="IPR003012">
    <property type="entry name" value="Tet_transcr_reg_TetR"/>
</dbReference>
<dbReference type="Pfam" id="PF02909">
    <property type="entry name" value="TetR_C_1"/>
    <property type="match status" value="1"/>
</dbReference>
<keyword evidence="2" id="KW-0805">Transcription regulation</keyword>
<comment type="caution">
    <text evidence="7">The sequence shown here is derived from an EMBL/GenBank/DDBJ whole genome shotgun (WGS) entry which is preliminary data.</text>
</comment>
<proteinExistence type="predicted"/>
<accession>A0ABR4ZJX5</accession>
<dbReference type="InterPro" id="IPR023772">
    <property type="entry name" value="DNA-bd_HTH_TetR-type_CS"/>
</dbReference>
<gene>
    <name evidence="7" type="ORF">FG87_09200</name>
</gene>